<evidence type="ECO:0000256" key="5">
    <source>
        <dbReference type="PIRSR" id="PIRSR606118-50"/>
    </source>
</evidence>
<keyword evidence="2" id="KW-0229">DNA integration</keyword>
<accession>A0A367XK48</accession>
<evidence type="ECO:0000256" key="4">
    <source>
        <dbReference type="ARBA" id="ARBA00023172"/>
    </source>
</evidence>
<evidence type="ECO:0000256" key="1">
    <source>
        <dbReference type="ARBA" id="ARBA00009913"/>
    </source>
</evidence>
<evidence type="ECO:0000256" key="3">
    <source>
        <dbReference type="ARBA" id="ARBA00023125"/>
    </source>
</evidence>
<evidence type="ECO:0000256" key="2">
    <source>
        <dbReference type="ARBA" id="ARBA00022908"/>
    </source>
</evidence>
<dbReference type="OrthoDB" id="9800103at2"/>
<dbReference type="PROSITE" id="PS51736">
    <property type="entry name" value="RECOMBINASES_3"/>
    <property type="match status" value="1"/>
</dbReference>
<dbReference type="InterPro" id="IPR006120">
    <property type="entry name" value="Resolvase_HTH_dom"/>
</dbReference>
<dbReference type="AlphaFoldDB" id="A0A367XK48"/>
<sequence length="187" mass="20669">MLVGYARASTLDQKASIEAQVRELEALHCERVFTEHVSSVDVKARGELAAALDFIREGDTLVVTKLDRLARSTAHLMELMEVIESKKAALRILDLSIDTGTATGRMMLTVVSAIAQFEREIMLERQREGIEKARREGKYKGRPSEIDPTAIKQLMEEGKGATVISKELGIARSSVYRVIDGIKAPIS</sequence>
<dbReference type="Gene3D" id="3.40.50.1390">
    <property type="entry name" value="Resolvase, N-terminal catalytic domain"/>
    <property type="match status" value="1"/>
</dbReference>
<dbReference type="Proteomes" id="UP000252517">
    <property type="component" value="Unassembled WGS sequence"/>
</dbReference>
<keyword evidence="4" id="KW-0233">DNA recombination</keyword>
<dbReference type="InterPro" id="IPR036162">
    <property type="entry name" value="Resolvase-like_N_sf"/>
</dbReference>
<evidence type="ECO:0000259" key="7">
    <source>
        <dbReference type="PROSITE" id="PS51736"/>
    </source>
</evidence>
<evidence type="ECO:0000313" key="9">
    <source>
        <dbReference type="Proteomes" id="UP000252517"/>
    </source>
</evidence>
<organism evidence="8 9">
    <name type="scientific">Thalassospira profundimaris</name>
    <dbReference type="NCBI Taxonomy" id="502049"/>
    <lineage>
        <taxon>Bacteria</taxon>
        <taxon>Pseudomonadati</taxon>
        <taxon>Pseudomonadota</taxon>
        <taxon>Alphaproteobacteria</taxon>
        <taxon>Rhodospirillales</taxon>
        <taxon>Thalassospiraceae</taxon>
        <taxon>Thalassospira</taxon>
    </lineage>
</organism>
<dbReference type="PANTHER" id="PTHR30461">
    <property type="entry name" value="DNA-INVERTASE FROM LAMBDOID PROPHAGE"/>
    <property type="match status" value="1"/>
</dbReference>
<evidence type="ECO:0000313" key="8">
    <source>
        <dbReference type="EMBL" id="RCK54005.1"/>
    </source>
</evidence>
<dbReference type="RefSeq" id="WP_114086579.1">
    <property type="nucleotide sequence ID" value="NZ_JPWH01000001.1"/>
</dbReference>
<proteinExistence type="inferred from homology"/>
<dbReference type="InterPro" id="IPR009057">
    <property type="entry name" value="Homeodomain-like_sf"/>
</dbReference>
<evidence type="ECO:0000256" key="6">
    <source>
        <dbReference type="PROSITE-ProRule" id="PRU10137"/>
    </source>
</evidence>
<keyword evidence="3" id="KW-0238">DNA-binding</keyword>
<dbReference type="GO" id="GO:0003677">
    <property type="term" value="F:DNA binding"/>
    <property type="evidence" value="ECO:0007669"/>
    <property type="project" value="UniProtKB-KW"/>
</dbReference>
<dbReference type="PANTHER" id="PTHR30461:SF26">
    <property type="entry name" value="RESOLVASE HOMOLOG YNEB"/>
    <property type="match status" value="1"/>
</dbReference>
<dbReference type="CDD" id="cd03768">
    <property type="entry name" value="SR_ResInv"/>
    <property type="match status" value="1"/>
</dbReference>
<dbReference type="PROSITE" id="PS00398">
    <property type="entry name" value="RECOMBINASES_2"/>
    <property type="match status" value="1"/>
</dbReference>
<dbReference type="EMBL" id="JPWH01000001">
    <property type="protein sequence ID" value="RCK54005.1"/>
    <property type="molecule type" value="Genomic_DNA"/>
</dbReference>
<dbReference type="Gene3D" id="1.10.10.60">
    <property type="entry name" value="Homeodomain-like"/>
    <property type="match status" value="1"/>
</dbReference>
<dbReference type="SMART" id="SM00857">
    <property type="entry name" value="Resolvase"/>
    <property type="match status" value="1"/>
</dbReference>
<protein>
    <submittedName>
        <fullName evidence="8">DNA invertase</fullName>
    </submittedName>
</protein>
<dbReference type="Pfam" id="PF00239">
    <property type="entry name" value="Resolvase"/>
    <property type="match status" value="1"/>
</dbReference>
<dbReference type="PROSITE" id="PS00397">
    <property type="entry name" value="RECOMBINASES_1"/>
    <property type="match status" value="1"/>
</dbReference>
<dbReference type="GO" id="GO:0000150">
    <property type="term" value="F:DNA strand exchange activity"/>
    <property type="evidence" value="ECO:0007669"/>
    <property type="project" value="InterPro"/>
</dbReference>
<dbReference type="InterPro" id="IPR050639">
    <property type="entry name" value="SSR_resolvase"/>
</dbReference>
<feature type="active site" description="O-(5'-phospho-DNA)-serine intermediate" evidence="5 6">
    <location>
        <position position="9"/>
    </location>
</feature>
<dbReference type="InterPro" id="IPR006119">
    <property type="entry name" value="Resolv_N"/>
</dbReference>
<dbReference type="GO" id="GO:0015074">
    <property type="term" value="P:DNA integration"/>
    <property type="evidence" value="ECO:0007669"/>
    <property type="project" value="UniProtKB-KW"/>
</dbReference>
<dbReference type="SUPFAM" id="SSF53041">
    <property type="entry name" value="Resolvase-like"/>
    <property type="match status" value="1"/>
</dbReference>
<feature type="domain" description="Resolvase/invertase-type recombinase catalytic" evidence="7">
    <location>
        <begin position="1"/>
        <end position="137"/>
    </location>
</feature>
<comment type="similarity">
    <text evidence="1">Belongs to the site-specific recombinase resolvase family.</text>
</comment>
<dbReference type="InterPro" id="IPR006118">
    <property type="entry name" value="Recombinase_CS"/>
</dbReference>
<gene>
    <name evidence="8" type="ORF">TH25_01195</name>
</gene>
<reference evidence="8 9" key="1">
    <citation type="submission" date="2014-07" db="EMBL/GenBank/DDBJ databases">
        <title>Draft genome sequence of Thalassospira profundimaris S25-3-2.</title>
        <authorList>
            <person name="Lai Q."/>
            <person name="Shao Z."/>
        </authorList>
    </citation>
    <scope>NUCLEOTIDE SEQUENCE [LARGE SCALE GENOMIC DNA]</scope>
    <source>
        <strain evidence="8 9">S25-3-2</strain>
    </source>
</reference>
<comment type="caution">
    <text evidence="8">The sequence shown here is derived from an EMBL/GenBank/DDBJ whole genome shotgun (WGS) entry which is preliminary data.</text>
</comment>
<name>A0A367XK48_9PROT</name>
<dbReference type="SUPFAM" id="SSF46689">
    <property type="entry name" value="Homeodomain-like"/>
    <property type="match status" value="1"/>
</dbReference>
<dbReference type="Pfam" id="PF02796">
    <property type="entry name" value="HTH_7"/>
    <property type="match status" value="1"/>
</dbReference>